<dbReference type="PANTHER" id="PTHR31692">
    <property type="entry name" value="EXPANSIN-B3"/>
    <property type="match status" value="1"/>
</dbReference>
<evidence type="ECO:0000313" key="7">
    <source>
        <dbReference type="EMBL" id="KMZ57481.1"/>
    </source>
</evidence>
<dbReference type="PRINTS" id="PR01225">
    <property type="entry name" value="EXPANSNFAMLY"/>
</dbReference>
<evidence type="ECO:0000259" key="5">
    <source>
        <dbReference type="PROSITE" id="PS50842"/>
    </source>
</evidence>
<dbReference type="SUPFAM" id="SSF49590">
    <property type="entry name" value="PHL pollen allergen"/>
    <property type="match status" value="1"/>
</dbReference>
<dbReference type="SUPFAM" id="SSF50685">
    <property type="entry name" value="Barwin-like endoglucanases"/>
    <property type="match status" value="1"/>
</dbReference>
<organism evidence="7 8">
    <name type="scientific">Zostera marina</name>
    <name type="common">Eelgrass</name>
    <dbReference type="NCBI Taxonomy" id="29655"/>
    <lineage>
        <taxon>Eukaryota</taxon>
        <taxon>Viridiplantae</taxon>
        <taxon>Streptophyta</taxon>
        <taxon>Embryophyta</taxon>
        <taxon>Tracheophyta</taxon>
        <taxon>Spermatophyta</taxon>
        <taxon>Magnoliopsida</taxon>
        <taxon>Liliopsida</taxon>
        <taxon>Zosteraceae</taxon>
        <taxon>Zostera</taxon>
    </lineage>
</organism>
<feature type="domain" description="Expansin-like EG45" evidence="5">
    <location>
        <begin position="55"/>
        <end position="166"/>
    </location>
</feature>
<protein>
    <submittedName>
        <fullName evidence="7">Putative expansin-B14</fullName>
    </submittedName>
</protein>
<comment type="caution">
    <text evidence="7">The sequence shown here is derived from an EMBL/GenBank/DDBJ whole genome shotgun (WGS) entry which is preliminary data.</text>
</comment>
<evidence type="ECO:0000313" key="8">
    <source>
        <dbReference type="Proteomes" id="UP000036987"/>
    </source>
</evidence>
<dbReference type="Proteomes" id="UP000036987">
    <property type="component" value="Unassembled WGS sequence"/>
</dbReference>
<reference evidence="8" key="1">
    <citation type="journal article" date="2016" name="Nature">
        <title>The genome of the seagrass Zostera marina reveals angiosperm adaptation to the sea.</title>
        <authorList>
            <person name="Olsen J.L."/>
            <person name="Rouze P."/>
            <person name="Verhelst B."/>
            <person name="Lin Y.-C."/>
            <person name="Bayer T."/>
            <person name="Collen J."/>
            <person name="Dattolo E."/>
            <person name="De Paoli E."/>
            <person name="Dittami S."/>
            <person name="Maumus F."/>
            <person name="Michel G."/>
            <person name="Kersting A."/>
            <person name="Lauritano C."/>
            <person name="Lohaus R."/>
            <person name="Toepel M."/>
            <person name="Tonon T."/>
            <person name="Vanneste K."/>
            <person name="Amirebrahimi M."/>
            <person name="Brakel J."/>
            <person name="Bostroem C."/>
            <person name="Chovatia M."/>
            <person name="Grimwood J."/>
            <person name="Jenkins J.W."/>
            <person name="Jueterbock A."/>
            <person name="Mraz A."/>
            <person name="Stam W.T."/>
            <person name="Tice H."/>
            <person name="Bornberg-Bauer E."/>
            <person name="Green P.J."/>
            <person name="Pearson G.A."/>
            <person name="Procaccini G."/>
            <person name="Duarte C.M."/>
            <person name="Schmutz J."/>
            <person name="Reusch T.B.H."/>
            <person name="Van de Peer Y."/>
        </authorList>
    </citation>
    <scope>NUCLEOTIDE SEQUENCE [LARGE SCALE GENOMIC DNA]</scope>
    <source>
        <strain evidence="8">cv. Finnish</strain>
    </source>
</reference>
<feature type="chain" id="PRO_5005527064" evidence="4">
    <location>
        <begin position="28"/>
        <end position="266"/>
    </location>
</feature>
<dbReference type="PROSITE" id="PS50842">
    <property type="entry name" value="EXPANSIN_EG45"/>
    <property type="match status" value="1"/>
</dbReference>
<dbReference type="InterPro" id="IPR036749">
    <property type="entry name" value="Expansin_CBD_sf"/>
</dbReference>
<dbReference type="OrthoDB" id="406505at2759"/>
<dbReference type="InterPro" id="IPR005795">
    <property type="entry name" value="LolPI"/>
</dbReference>
<feature type="domain" description="Expansin-like CBD" evidence="6">
    <location>
        <begin position="179"/>
        <end position="262"/>
    </location>
</feature>
<keyword evidence="8" id="KW-1185">Reference proteome</keyword>
<dbReference type="EMBL" id="LFYR01002060">
    <property type="protein sequence ID" value="KMZ57481.1"/>
    <property type="molecule type" value="Genomic_DNA"/>
</dbReference>
<comment type="similarity">
    <text evidence="2">Belongs to the expansin family. Expansin B subfamily.</text>
</comment>
<dbReference type="PRINTS" id="PR00829">
    <property type="entry name" value="LOLP1ALLERGN"/>
</dbReference>
<dbReference type="InterPro" id="IPR007118">
    <property type="entry name" value="Expan_Lol_pI"/>
</dbReference>
<dbReference type="InterPro" id="IPR036908">
    <property type="entry name" value="RlpA-like_sf"/>
</dbReference>
<dbReference type="GO" id="GO:0005576">
    <property type="term" value="C:extracellular region"/>
    <property type="evidence" value="ECO:0007669"/>
    <property type="project" value="UniProtKB-SubCell"/>
</dbReference>
<comment type="subcellular location">
    <subcellularLocation>
        <location evidence="1">Secreted</location>
    </subcellularLocation>
</comment>
<dbReference type="PROSITE" id="PS50843">
    <property type="entry name" value="EXPANSIN_CBD"/>
    <property type="match status" value="1"/>
</dbReference>
<evidence type="ECO:0000259" key="6">
    <source>
        <dbReference type="PROSITE" id="PS50843"/>
    </source>
</evidence>
<dbReference type="Gene3D" id="2.40.40.10">
    <property type="entry name" value="RlpA-like domain"/>
    <property type="match status" value="1"/>
</dbReference>
<dbReference type="CDD" id="cd22275">
    <property type="entry name" value="DPBB_EXPB_N"/>
    <property type="match status" value="1"/>
</dbReference>
<evidence type="ECO:0000256" key="3">
    <source>
        <dbReference type="ARBA" id="ARBA00022525"/>
    </source>
</evidence>
<proteinExistence type="inferred from homology"/>
<name>A0A0K9NL32_ZOSMR</name>
<evidence type="ECO:0000256" key="4">
    <source>
        <dbReference type="SAM" id="SignalP"/>
    </source>
</evidence>
<dbReference type="Pfam" id="PF03330">
    <property type="entry name" value="DPBB_1"/>
    <property type="match status" value="1"/>
</dbReference>
<dbReference type="InterPro" id="IPR009009">
    <property type="entry name" value="RlpA-like_DPBB"/>
</dbReference>
<dbReference type="Pfam" id="PF01357">
    <property type="entry name" value="Expansin_C"/>
    <property type="match status" value="1"/>
</dbReference>
<dbReference type="OMA" id="ESAHFDM"/>
<dbReference type="SMART" id="SM00837">
    <property type="entry name" value="DPBB_1"/>
    <property type="match status" value="1"/>
</dbReference>
<evidence type="ECO:0000256" key="2">
    <source>
        <dbReference type="ARBA" id="ARBA00005650"/>
    </source>
</evidence>
<dbReference type="InterPro" id="IPR007112">
    <property type="entry name" value="Expansin/allergen_DPBB_dom"/>
</dbReference>
<dbReference type="PANTHER" id="PTHR31692:SF56">
    <property type="entry name" value="EXPANSIN-B2-RELATED"/>
    <property type="match status" value="1"/>
</dbReference>
<dbReference type="Gene3D" id="2.60.40.760">
    <property type="entry name" value="Expansin, cellulose-binding-like domain"/>
    <property type="match status" value="1"/>
</dbReference>
<dbReference type="STRING" id="29655.A0A0K9NL32"/>
<accession>A0A0K9NL32</accession>
<keyword evidence="3" id="KW-0964">Secreted</keyword>
<gene>
    <name evidence="7" type="ORF">ZOSMA_85G00480</name>
</gene>
<evidence type="ECO:0000256" key="1">
    <source>
        <dbReference type="ARBA" id="ARBA00004613"/>
    </source>
</evidence>
<sequence length="266" mass="28667">MSIVLAPFSIFAIVYLLFLSNPCTVYAKDHNISAAKWTSAGATWYGAPTGFGSDGGACGYTTSVQSKPFSSMIAAGNPTLFRSGKGCGECYQVMCNAKPECSKKSIEVVITDLCPPGGQCTAQKVHFDLSGTAFGALAKKGKENELRNVGILPVLYKRVECDYPGYNLIFKIDAGSNPYYLAVLIEYERGDGDLSAVSLKDGSAKSKEWKSMNHSWGAIWKLDAGTKLTGPLSIKITTMKGKKLKVKNVIPVNWGPGQTYRAKVNF</sequence>
<feature type="signal peptide" evidence="4">
    <location>
        <begin position="1"/>
        <end position="27"/>
    </location>
</feature>
<dbReference type="InterPro" id="IPR007117">
    <property type="entry name" value="Expansin_CBD"/>
</dbReference>
<dbReference type="AlphaFoldDB" id="A0A0K9NL32"/>
<keyword evidence="4" id="KW-0732">Signal</keyword>